<dbReference type="Proteomes" id="UP000561326">
    <property type="component" value="Unassembled WGS sequence"/>
</dbReference>
<dbReference type="GO" id="GO:0043190">
    <property type="term" value="C:ATP-binding cassette (ABC) transporter complex"/>
    <property type="evidence" value="ECO:0007669"/>
    <property type="project" value="InterPro"/>
</dbReference>
<comment type="similarity">
    <text evidence="8">Belongs to the binding-protein-dependent transport system permease family.</text>
</comment>
<dbReference type="Gene3D" id="1.10.3720.10">
    <property type="entry name" value="MetI-like"/>
    <property type="match status" value="1"/>
</dbReference>
<dbReference type="PANTHER" id="PTHR30614">
    <property type="entry name" value="MEMBRANE COMPONENT OF AMINO ACID ABC TRANSPORTER"/>
    <property type="match status" value="1"/>
</dbReference>
<dbReference type="InterPro" id="IPR035906">
    <property type="entry name" value="MetI-like_sf"/>
</dbReference>
<dbReference type="FunFam" id="1.10.3720.10:FF:000033">
    <property type="entry name" value="Polar amino acid ABC transporter permease"/>
    <property type="match status" value="1"/>
</dbReference>
<keyword evidence="4 8" id="KW-0812">Transmembrane</keyword>
<evidence type="ECO:0000256" key="4">
    <source>
        <dbReference type="ARBA" id="ARBA00022692"/>
    </source>
</evidence>
<comment type="caution">
    <text evidence="10">The sequence shown here is derived from an EMBL/GenBank/DDBJ whole genome shotgun (WGS) entry which is preliminary data.</text>
</comment>
<keyword evidence="2 8" id="KW-0813">Transport</keyword>
<evidence type="ECO:0000256" key="3">
    <source>
        <dbReference type="ARBA" id="ARBA00022475"/>
    </source>
</evidence>
<dbReference type="InterPro" id="IPR010065">
    <property type="entry name" value="AA_ABC_transptr_permease_3TM"/>
</dbReference>
<keyword evidence="5" id="KW-0029">Amino-acid transport</keyword>
<feature type="domain" description="ABC transmembrane type-1" evidence="9">
    <location>
        <begin position="20"/>
        <end position="208"/>
    </location>
</feature>
<evidence type="ECO:0000256" key="2">
    <source>
        <dbReference type="ARBA" id="ARBA00022448"/>
    </source>
</evidence>
<evidence type="ECO:0000259" key="9">
    <source>
        <dbReference type="PROSITE" id="PS50928"/>
    </source>
</evidence>
<reference evidence="10 11" key="1">
    <citation type="submission" date="2020-04" db="EMBL/GenBank/DDBJ databases">
        <authorList>
            <person name="Hitch T.C.A."/>
            <person name="Wylensek D."/>
            <person name="Clavel T."/>
        </authorList>
    </citation>
    <scope>NUCLEOTIDE SEQUENCE [LARGE SCALE GENOMIC DNA]</scope>
    <source>
        <strain evidence="10 11">WB01_D5_05</strain>
    </source>
</reference>
<dbReference type="InterPro" id="IPR043429">
    <property type="entry name" value="ArtM/GltK/GlnP/TcyL/YhdX-like"/>
</dbReference>
<evidence type="ECO:0000256" key="6">
    <source>
        <dbReference type="ARBA" id="ARBA00022989"/>
    </source>
</evidence>
<sequence length="218" mass="24235">MLQNILDIWSKYNGEYVSGLITTLQISVISLIASMLLGTVIAIFCISPFRMLVIIGRAYVEFIRNTPLLIQIFFFYFGLSSLDIQLSSFVAGTLGLTVYTAAFIAEAIRAGINSIPKGQMEAARASGLTYIQAMRYVVLPQAFKIVIPPLGNQFINLVKNSSLLGVIAGMDLMYHADIISTNTFKTFETYILVGVFYLTITVPLSILVNWLERRLKRA</sequence>
<dbReference type="SUPFAM" id="SSF161098">
    <property type="entry name" value="MetI-like"/>
    <property type="match status" value="1"/>
</dbReference>
<comment type="subcellular location">
    <subcellularLocation>
        <location evidence="1 8">Cell membrane</location>
        <topology evidence="1 8">Multi-pass membrane protein</topology>
    </subcellularLocation>
</comment>
<evidence type="ECO:0000313" key="11">
    <source>
        <dbReference type="Proteomes" id="UP000561326"/>
    </source>
</evidence>
<gene>
    <name evidence="10" type="ORF">HF838_20060</name>
</gene>
<evidence type="ECO:0000256" key="5">
    <source>
        <dbReference type="ARBA" id="ARBA00022970"/>
    </source>
</evidence>
<feature type="transmembrane region" description="Helical" evidence="8">
    <location>
        <begin position="190"/>
        <end position="211"/>
    </location>
</feature>
<dbReference type="PANTHER" id="PTHR30614:SF7">
    <property type="entry name" value="GLUTAMINE ABC TRANSPORTER PERMEASE PROTEIN GLNM-RELATED"/>
    <property type="match status" value="1"/>
</dbReference>
<feature type="transmembrane region" description="Helical" evidence="8">
    <location>
        <begin position="20"/>
        <end position="46"/>
    </location>
</feature>
<accession>A0A848D4A6</accession>
<dbReference type="GO" id="GO:0022857">
    <property type="term" value="F:transmembrane transporter activity"/>
    <property type="evidence" value="ECO:0007669"/>
    <property type="project" value="InterPro"/>
</dbReference>
<protein>
    <submittedName>
        <fullName evidence="10">Amino acid ABC transporter permease</fullName>
    </submittedName>
</protein>
<dbReference type="GO" id="GO:0006865">
    <property type="term" value="P:amino acid transport"/>
    <property type="evidence" value="ECO:0007669"/>
    <property type="project" value="UniProtKB-KW"/>
</dbReference>
<dbReference type="PROSITE" id="PS50928">
    <property type="entry name" value="ABC_TM1"/>
    <property type="match status" value="1"/>
</dbReference>
<dbReference type="NCBIfam" id="TIGR01726">
    <property type="entry name" value="HEQRo_perm_3TM"/>
    <property type="match status" value="1"/>
</dbReference>
<dbReference type="AlphaFoldDB" id="A0A848D4A6"/>
<keyword evidence="3" id="KW-1003">Cell membrane</keyword>
<proteinExistence type="inferred from homology"/>
<organism evidence="10 11">
    <name type="scientific">Aneurinibacillus aneurinilyticus</name>
    <name type="common">Bacillus aneurinolyticus</name>
    <dbReference type="NCBI Taxonomy" id="1391"/>
    <lineage>
        <taxon>Bacteria</taxon>
        <taxon>Bacillati</taxon>
        <taxon>Bacillota</taxon>
        <taxon>Bacilli</taxon>
        <taxon>Bacillales</taxon>
        <taxon>Paenibacillaceae</taxon>
        <taxon>Aneurinibacillus group</taxon>
        <taxon>Aneurinibacillus</taxon>
    </lineage>
</organism>
<dbReference type="RefSeq" id="WP_168976202.1">
    <property type="nucleotide sequence ID" value="NZ_JABAGO010000047.1"/>
</dbReference>
<evidence type="ECO:0000256" key="8">
    <source>
        <dbReference type="RuleBase" id="RU363032"/>
    </source>
</evidence>
<evidence type="ECO:0000256" key="7">
    <source>
        <dbReference type="ARBA" id="ARBA00023136"/>
    </source>
</evidence>
<feature type="transmembrane region" description="Helical" evidence="8">
    <location>
        <begin position="58"/>
        <end position="77"/>
    </location>
</feature>
<keyword evidence="7 8" id="KW-0472">Membrane</keyword>
<keyword evidence="6 8" id="KW-1133">Transmembrane helix</keyword>
<evidence type="ECO:0000313" key="10">
    <source>
        <dbReference type="EMBL" id="NMF00521.1"/>
    </source>
</evidence>
<feature type="transmembrane region" description="Helical" evidence="8">
    <location>
        <begin position="89"/>
        <end position="112"/>
    </location>
</feature>
<dbReference type="Pfam" id="PF00528">
    <property type="entry name" value="BPD_transp_1"/>
    <property type="match status" value="1"/>
</dbReference>
<name>A0A848D4A6_ANEAE</name>
<dbReference type="CDD" id="cd06261">
    <property type="entry name" value="TM_PBP2"/>
    <property type="match status" value="1"/>
</dbReference>
<evidence type="ECO:0000256" key="1">
    <source>
        <dbReference type="ARBA" id="ARBA00004651"/>
    </source>
</evidence>
<dbReference type="EMBL" id="JABAGO010000047">
    <property type="protein sequence ID" value="NMF00521.1"/>
    <property type="molecule type" value="Genomic_DNA"/>
</dbReference>
<dbReference type="InterPro" id="IPR000515">
    <property type="entry name" value="MetI-like"/>
</dbReference>